<keyword evidence="5 7" id="KW-1133">Transmembrane helix</keyword>
<evidence type="ECO:0000313" key="9">
    <source>
        <dbReference type="Proteomes" id="UP000198348"/>
    </source>
</evidence>
<organism evidence="8 9">
    <name type="scientific">Haloechinothrix alba</name>
    <dbReference type="NCBI Taxonomy" id="664784"/>
    <lineage>
        <taxon>Bacteria</taxon>
        <taxon>Bacillati</taxon>
        <taxon>Actinomycetota</taxon>
        <taxon>Actinomycetes</taxon>
        <taxon>Pseudonocardiales</taxon>
        <taxon>Pseudonocardiaceae</taxon>
        <taxon>Haloechinothrix</taxon>
    </lineage>
</organism>
<sequence length="91" mass="9143">MALLFVVAAGLALGTPFYVSTEAFLPIASALHDSGMSLGATVALVLTSAGVNLPEPTVLSRLMRAGLLACYTLTVVVAAIGAGYLVPLLAP</sequence>
<protein>
    <submittedName>
        <fullName evidence="8">Predicted permease</fullName>
    </submittedName>
</protein>
<keyword evidence="9" id="KW-1185">Reference proteome</keyword>
<dbReference type="Pfam" id="PF03773">
    <property type="entry name" value="ArsP_1"/>
    <property type="match status" value="1"/>
</dbReference>
<evidence type="ECO:0000256" key="1">
    <source>
        <dbReference type="ARBA" id="ARBA00004651"/>
    </source>
</evidence>
<accession>A0A238X0C7</accession>
<dbReference type="Proteomes" id="UP000198348">
    <property type="component" value="Unassembled WGS sequence"/>
</dbReference>
<comment type="similarity">
    <text evidence="2">Belongs to the UPF0718 family.</text>
</comment>
<feature type="transmembrane region" description="Helical" evidence="7">
    <location>
        <begin position="65"/>
        <end position="86"/>
    </location>
</feature>
<gene>
    <name evidence="8" type="ORF">SAMN06265360_108152</name>
</gene>
<dbReference type="RefSeq" id="WP_089301193.1">
    <property type="nucleotide sequence ID" value="NZ_FZNW01000008.1"/>
</dbReference>
<evidence type="ECO:0000256" key="5">
    <source>
        <dbReference type="ARBA" id="ARBA00022989"/>
    </source>
</evidence>
<evidence type="ECO:0000256" key="3">
    <source>
        <dbReference type="ARBA" id="ARBA00022475"/>
    </source>
</evidence>
<dbReference type="InterPro" id="IPR005524">
    <property type="entry name" value="DUF318"/>
</dbReference>
<dbReference type="OrthoDB" id="9810876at2"/>
<dbReference type="EMBL" id="FZNW01000008">
    <property type="protein sequence ID" value="SNR52316.1"/>
    <property type="molecule type" value="Genomic_DNA"/>
</dbReference>
<name>A0A238X0C7_9PSEU</name>
<feature type="transmembrane region" description="Helical" evidence="7">
    <location>
        <begin position="37"/>
        <end position="53"/>
    </location>
</feature>
<keyword evidence="4 7" id="KW-0812">Transmembrane</keyword>
<evidence type="ECO:0000256" key="7">
    <source>
        <dbReference type="SAM" id="Phobius"/>
    </source>
</evidence>
<evidence type="ECO:0000313" key="8">
    <source>
        <dbReference type="EMBL" id="SNR52316.1"/>
    </source>
</evidence>
<dbReference type="InterPro" id="IPR053166">
    <property type="entry name" value="UPF0718_permease"/>
</dbReference>
<dbReference type="GO" id="GO:0005886">
    <property type="term" value="C:plasma membrane"/>
    <property type="evidence" value="ECO:0007669"/>
    <property type="project" value="UniProtKB-SubCell"/>
</dbReference>
<evidence type="ECO:0000256" key="6">
    <source>
        <dbReference type="ARBA" id="ARBA00023136"/>
    </source>
</evidence>
<dbReference type="AlphaFoldDB" id="A0A238X0C7"/>
<dbReference type="PANTHER" id="PTHR42775">
    <property type="entry name" value="PERMEASE RV2963-RELATED"/>
    <property type="match status" value="1"/>
</dbReference>
<keyword evidence="6 7" id="KW-0472">Membrane</keyword>
<comment type="subcellular location">
    <subcellularLocation>
        <location evidence="1">Cell membrane</location>
        <topology evidence="1">Multi-pass membrane protein</topology>
    </subcellularLocation>
</comment>
<evidence type="ECO:0000256" key="2">
    <source>
        <dbReference type="ARBA" id="ARBA00006386"/>
    </source>
</evidence>
<evidence type="ECO:0000256" key="4">
    <source>
        <dbReference type="ARBA" id="ARBA00022692"/>
    </source>
</evidence>
<dbReference type="PANTHER" id="PTHR42775:SF1">
    <property type="entry name" value="PERMEASE RV2963-RELATED"/>
    <property type="match status" value="1"/>
</dbReference>
<reference evidence="8 9" key="1">
    <citation type="submission" date="2017-06" db="EMBL/GenBank/DDBJ databases">
        <authorList>
            <person name="Kim H.J."/>
            <person name="Triplett B.A."/>
        </authorList>
    </citation>
    <scope>NUCLEOTIDE SEQUENCE [LARGE SCALE GENOMIC DNA]</scope>
    <source>
        <strain evidence="8 9">DSM 45207</strain>
    </source>
</reference>
<proteinExistence type="inferred from homology"/>
<keyword evidence="3" id="KW-1003">Cell membrane</keyword>